<feature type="transmembrane region" description="Helical" evidence="3">
    <location>
        <begin position="375"/>
        <end position="399"/>
    </location>
</feature>
<dbReference type="EMBL" id="JAOWLA010000009">
    <property type="protein sequence ID" value="MCV2865286.1"/>
    <property type="molecule type" value="Genomic_DNA"/>
</dbReference>
<gene>
    <name evidence="4" type="ORF">OE647_11170</name>
</gene>
<comment type="caution">
    <text evidence="4">The sequence shown here is derived from an EMBL/GenBank/DDBJ whole genome shotgun (WGS) entry which is preliminary data.</text>
</comment>
<dbReference type="PANTHER" id="PTHR32309:SF13">
    <property type="entry name" value="FERRIC ENTEROBACTIN TRANSPORT PROTEIN FEPE"/>
    <property type="match status" value="1"/>
</dbReference>
<reference evidence="4 5" key="1">
    <citation type="submission" date="2022-10" db="EMBL/GenBank/DDBJ databases">
        <title>Defluviimonas sp. nov., isolated from ocean surface water.</title>
        <authorList>
            <person name="He W."/>
            <person name="Wang L."/>
            <person name="Zhang D.-F."/>
        </authorList>
    </citation>
    <scope>NUCLEOTIDE SEQUENCE [LARGE SCALE GENOMIC DNA]</scope>
    <source>
        <strain evidence="4 5">WL0075</strain>
    </source>
</reference>
<name>A0ABT2Z2E4_9RHOB</name>
<dbReference type="InterPro" id="IPR050445">
    <property type="entry name" value="Bact_polysacc_biosynth/exp"/>
</dbReference>
<evidence type="ECO:0000256" key="2">
    <source>
        <dbReference type="SAM" id="MobiDB-lite"/>
    </source>
</evidence>
<evidence type="ECO:0000256" key="1">
    <source>
        <dbReference type="SAM" id="Coils"/>
    </source>
</evidence>
<organism evidence="4 5">
    <name type="scientific">Albidovulum sediminicola</name>
    <dbReference type="NCBI Taxonomy" id="2984331"/>
    <lineage>
        <taxon>Bacteria</taxon>
        <taxon>Pseudomonadati</taxon>
        <taxon>Pseudomonadota</taxon>
        <taxon>Alphaproteobacteria</taxon>
        <taxon>Rhodobacterales</taxon>
        <taxon>Paracoccaceae</taxon>
        <taxon>Albidovulum</taxon>
    </lineage>
</organism>
<evidence type="ECO:0000256" key="3">
    <source>
        <dbReference type="SAM" id="Phobius"/>
    </source>
</evidence>
<keyword evidence="3" id="KW-0812">Transmembrane</keyword>
<feature type="region of interest" description="Disordered" evidence="2">
    <location>
        <begin position="1"/>
        <end position="23"/>
    </location>
</feature>
<evidence type="ECO:0008006" key="6">
    <source>
        <dbReference type="Google" id="ProtNLM"/>
    </source>
</evidence>
<keyword evidence="3" id="KW-1133">Transmembrane helix</keyword>
<dbReference type="Proteomes" id="UP001652503">
    <property type="component" value="Unassembled WGS sequence"/>
</dbReference>
<feature type="transmembrane region" description="Helical" evidence="3">
    <location>
        <begin position="45"/>
        <end position="66"/>
    </location>
</feature>
<accession>A0ABT2Z2E4</accession>
<protein>
    <recommendedName>
        <fullName evidence="6">Capsular polysaccharide transport system permease protein</fullName>
    </recommendedName>
</protein>
<evidence type="ECO:0000313" key="5">
    <source>
        <dbReference type="Proteomes" id="UP001652503"/>
    </source>
</evidence>
<keyword evidence="1" id="KW-0175">Coiled coil</keyword>
<dbReference type="PANTHER" id="PTHR32309">
    <property type="entry name" value="TYROSINE-PROTEIN KINASE"/>
    <property type="match status" value="1"/>
</dbReference>
<dbReference type="RefSeq" id="WP_263721802.1">
    <property type="nucleotide sequence ID" value="NZ_JAOWLA010000009.1"/>
</dbReference>
<keyword evidence="5" id="KW-1185">Reference proteome</keyword>
<evidence type="ECO:0000313" key="4">
    <source>
        <dbReference type="EMBL" id="MCV2865286.1"/>
    </source>
</evidence>
<feature type="coiled-coil region" evidence="1">
    <location>
        <begin position="213"/>
        <end position="240"/>
    </location>
</feature>
<sequence length="403" mass="43744">MSQTAPAMPLRPVPVSPAPAQAGLPPQGARVGLLHVRARRRRRGWLALSFVVAVLLPALAAAAYMFGWAEDQYHSRMAFSVRSEAAAAPVELGLLAAVGGVGGGAAADADILFDYITSEEMVAAVDARFDLGHVFRPVETDPVFALPARATREDKVDYWRRMVRVRRDAGTGLLDVEVRAFRPEDAQALAAEILRESDALVNRLSEQARRDAIRFAAADLNEAEARLRAQRRLLAEFRDQNRIVDPQADVEGQMGLLNALQSELVQTLVERDMLLTYAKADDQRVAQANRRADAVGARIEAEREKLGLAGDTRAMAALLGRYEALRTDLEFAAGAYTQALAAHAAALAEARRKVRYLAAHVAPTRAESAIYPRRLSLTGLVALGLLLAWGIGVVLSYNIRDAG</sequence>
<proteinExistence type="predicted"/>
<keyword evidence="3" id="KW-0472">Membrane</keyword>